<keyword evidence="7" id="KW-0653">Protein transport</keyword>
<dbReference type="PROSITE" id="PS00678">
    <property type="entry name" value="WD_REPEATS_1"/>
    <property type="match status" value="1"/>
</dbReference>
<dbReference type="PANTHER" id="PTHR46027">
    <property type="entry name" value="PEROXISOMAL TARGETING SIGNAL 2 RECEPTOR"/>
    <property type="match status" value="1"/>
</dbReference>
<feature type="compositionally biased region" description="Low complexity" evidence="12">
    <location>
        <begin position="282"/>
        <end position="301"/>
    </location>
</feature>
<dbReference type="EMBL" id="MT460925">
    <property type="protein sequence ID" value="QRZ58753.1"/>
    <property type="molecule type" value="Genomic_DNA"/>
</dbReference>
<protein>
    <recommendedName>
        <fullName evidence="10">Peroxin-7</fullName>
    </recommendedName>
</protein>
<dbReference type="SUPFAM" id="SSF50978">
    <property type="entry name" value="WD40 repeat-like"/>
    <property type="match status" value="1"/>
</dbReference>
<name>A0A895KQY4_MALJA</name>
<keyword evidence="3" id="KW-0813">Transport</keyword>
<reference evidence="13" key="1">
    <citation type="journal article" date="2021" name="bioRxiv">
        <title>Ancestral mitochondrial apparatus derived from the bacterial type II secretion system.</title>
        <authorList>
            <person name="Horvathova L."/>
            <person name="Zarsky V."/>
            <person name="Panek T."/>
            <person name="Derelle R."/>
            <person name="Pyrih J."/>
            <person name="Motyckova A."/>
            <person name="Klapst'ova V."/>
            <person name="Vinopalova M."/>
            <person name="Markova L."/>
            <person name="Voleman L."/>
            <person name="Klimes V."/>
            <person name="Petru M."/>
            <person name="Vaitova Z."/>
            <person name="Cepicka I."/>
            <person name="Hryzakova K."/>
            <person name="Harant K."/>
            <person name="Gray M.W."/>
            <person name="Chami M."/>
            <person name="Guilvout I."/>
            <person name="Francetic O."/>
            <person name="Lang B.F."/>
            <person name="Vlcek C."/>
            <person name="Tsaousis A.D."/>
            <person name="Elias M."/>
            <person name="Dolezal P."/>
        </authorList>
    </citation>
    <scope>NUCLEOTIDE SEQUENCE</scope>
    <source>
        <strain evidence="13">ATCC 50740</strain>
    </source>
</reference>
<evidence type="ECO:0000256" key="2">
    <source>
        <dbReference type="ARBA" id="ARBA00004514"/>
    </source>
</evidence>
<keyword evidence="4" id="KW-0963">Cytoplasm</keyword>
<dbReference type="InterPro" id="IPR019775">
    <property type="entry name" value="WD40_repeat_CS"/>
</dbReference>
<comment type="subcellular location">
    <subcellularLocation>
        <location evidence="2">Cytoplasm</location>
        <location evidence="2">Cytosol</location>
    </subcellularLocation>
    <subcellularLocation>
        <location evidence="1">Peroxisome matrix</location>
    </subcellularLocation>
</comment>
<evidence type="ECO:0000256" key="6">
    <source>
        <dbReference type="ARBA" id="ARBA00022737"/>
    </source>
</evidence>
<dbReference type="SMART" id="SM00320">
    <property type="entry name" value="WD40"/>
    <property type="match status" value="6"/>
</dbReference>
<dbReference type="InterPro" id="IPR001680">
    <property type="entry name" value="WD40_rpt"/>
</dbReference>
<dbReference type="InterPro" id="IPR036322">
    <property type="entry name" value="WD40_repeat_dom_sf"/>
</dbReference>
<evidence type="ECO:0000256" key="9">
    <source>
        <dbReference type="ARBA" id="ARBA00024017"/>
    </source>
</evidence>
<keyword evidence="8" id="KW-0576">Peroxisome</keyword>
<feature type="repeat" description="WD" evidence="11">
    <location>
        <begin position="234"/>
        <end position="269"/>
    </location>
</feature>
<evidence type="ECO:0000256" key="12">
    <source>
        <dbReference type="SAM" id="MobiDB-lite"/>
    </source>
</evidence>
<dbReference type="AlphaFoldDB" id="A0A895KQY4"/>
<keyword evidence="6" id="KW-0677">Repeat</keyword>
<evidence type="ECO:0000256" key="7">
    <source>
        <dbReference type="ARBA" id="ARBA00022927"/>
    </source>
</evidence>
<evidence type="ECO:0000256" key="11">
    <source>
        <dbReference type="PROSITE-ProRule" id="PRU00221"/>
    </source>
</evidence>
<evidence type="ECO:0000313" key="13">
    <source>
        <dbReference type="EMBL" id="QRZ58753.1"/>
    </source>
</evidence>
<feature type="region of interest" description="Disordered" evidence="12">
    <location>
        <begin position="268"/>
        <end position="301"/>
    </location>
</feature>
<dbReference type="InterPro" id="IPR044536">
    <property type="entry name" value="PEX7"/>
</dbReference>
<dbReference type="PANTHER" id="PTHR46027:SF1">
    <property type="entry name" value="PEROXISOMAL TARGETING SIGNAL 2 RECEPTOR"/>
    <property type="match status" value="1"/>
</dbReference>
<dbReference type="PROSITE" id="PS50294">
    <property type="entry name" value="WD_REPEATS_REGION"/>
    <property type="match status" value="1"/>
</dbReference>
<dbReference type="PROSITE" id="PS50082">
    <property type="entry name" value="WD_REPEATS_2"/>
    <property type="match status" value="1"/>
</dbReference>
<dbReference type="GO" id="GO:0016558">
    <property type="term" value="P:protein import into peroxisome matrix"/>
    <property type="evidence" value="ECO:0007669"/>
    <property type="project" value="InterPro"/>
</dbReference>
<proteinExistence type="inferred from homology"/>
<dbReference type="Gene3D" id="2.130.10.10">
    <property type="entry name" value="YVTN repeat-like/Quinoprotein amine dehydrogenase"/>
    <property type="match status" value="1"/>
</dbReference>
<dbReference type="GO" id="GO:0005829">
    <property type="term" value="C:cytosol"/>
    <property type="evidence" value="ECO:0007669"/>
    <property type="project" value="UniProtKB-SubCell"/>
</dbReference>
<dbReference type="Pfam" id="PF00400">
    <property type="entry name" value="WD40"/>
    <property type="match status" value="2"/>
</dbReference>
<accession>A0A895KQY4</accession>
<evidence type="ECO:0000256" key="5">
    <source>
        <dbReference type="ARBA" id="ARBA00022574"/>
    </source>
</evidence>
<evidence type="ECO:0000256" key="1">
    <source>
        <dbReference type="ARBA" id="ARBA00004253"/>
    </source>
</evidence>
<evidence type="ECO:0000256" key="8">
    <source>
        <dbReference type="ARBA" id="ARBA00023140"/>
    </source>
</evidence>
<evidence type="ECO:0000256" key="10">
    <source>
        <dbReference type="ARBA" id="ARBA00032565"/>
    </source>
</evidence>
<gene>
    <name evidence="13" type="primary">Gcp3</name>
</gene>
<sequence length="360" mass="40038">MGVGICLVNNPGSLQWSPFVENQLAVATANRPGHTPISGILYFLNFLPENQIEVDTQVQLNVGTKLLAWSQREHSIVLSSCDDFVLRFFDLKNIDCMFREWFEDEPVNALDWDQISLEWILTAGAGRSVKLYNVLQSENECLTSLDAHDGAVLDAAWNKHSPFHLDSCDDAGSVYLWDVRQSQPALRIRMPEHGCAMKIDRNPYNPHLLAAAGFDSALYLFDDRQPAAPLSVHRDAHYSLITKLRWSPHSEHVLATSSTDRTLRVWDTRPDALAPPPPPPLQQQQQQQQHLSSSTATAGTAAAAAGAASGLEATTIRQAHLKPQKMEDFVTWLDWSVHEVGLLALSSNDQLVKAYNVKEA</sequence>
<organism evidence="13">
    <name type="scientific">Malawimonas jakobiformis</name>
    <name type="common">Flagellated protozoan</name>
    <dbReference type="NCBI Taxonomy" id="136089"/>
    <lineage>
        <taxon>Eukaryota</taxon>
        <taxon>Malawimonadida</taxon>
        <taxon>Malawimonadidae</taxon>
        <taxon>Malawimonas</taxon>
    </lineage>
</organism>
<dbReference type="InterPro" id="IPR015943">
    <property type="entry name" value="WD40/YVTN_repeat-like_dom_sf"/>
</dbReference>
<dbReference type="GO" id="GO:0005053">
    <property type="term" value="F:peroxisome matrix targeting signal-2 binding"/>
    <property type="evidence" value="ECO:0007669"/>
    <property type="project" value="InterPro"/>
</dbReference>
<keyword evidence="5 11" id="KW-0853">WD repeat</keyword>
<comment type="similarity">
    <text evidence="9">Belongs to the WD repeat peroxin-7 family.</text>
</comment>
<dbReference type="GO" id="GO:0005782">
    <property type="term" value="C:peroxisomal matrix"/>
    <property type="evidence" value="ECO:0007669"/>
    <property type="project" value="UniProtKB-SubCell"/>
</dbReference>
<evidence type="ECO:0000256" key="3">
    <source>
        <dbReference type="ARBA" id="ARBA00022448"/>
    </source>
</evidence>
<evidence type="ECO:0000256" key="4">
    <source>
        <dbReference type="ARBA" id="ARBA00022490"/>
    </source>
</evidence>